<keyword evidence="3" id="KW-1185">Reference proteome</keyword>
<feature type="transmembrane region" description="Helical" evidence="1">
    <location>
        <begin position="27"/>
        <end position="46"/>
    </location>
</feature>
<keyword evidence="1" id="KW-0812">Transmembrane</keyword>
<dbReference type="RefSeq" id="NP_818740.1">
    <property type="nucleotide sequence ID" value="NC_004690.1"/>
</dbReference>
<evidence type="ECO:0000256" key="1">
    <source>
        <dbReference type="SAM" id="Phobius"/>
    </source>
</evidence>
<name>Q80LK3_NPVAH</name>
<dbReference type="Proteomes" id="UP000232720">
    <property type="component" value="Genome"/>
</dbReference>
<proteinExistence type="predicted"/>
<dbReference type="EMBL" id="AP006270">
    <property type="protein sequence ID" value="BAC67344.1"/>
    <property type="molecule type" value="Genomic_DNA"/>
</dbReference>
<protein>
    <submittedName>
        <fullName evidence="2">Uncharacterized protein</fullName>
    </submittedName>
</protein>
<dbReference type="KEGG" id="vg:1485835"/>
<dbReference type="GeneID" id="1485835"/>
<accession>Q80LK3</accession>
<evidence type="ECO:0000313" key="3">
    <source>
        <dbReference type="Proteomes" id="UP000232720"/>
    </source>
</evidence>
<keyword evidence="1" id="KW-0472">Membrane</keyword>
<organismHost>
    <name type="scientific">Adoxophyes honmai</name>
    <name type="common">Smaller tea tortrix moth</name>
    <dbReference type="NCBI Taxonomy" id="85585"/>
</organismHost>
<sequence length="51" mass="5583">MTLVAIAVISESSGCLNLKIRLEGKKLFVCLLIAFIAKLCLIFGFLELVVQ</sequence>
<reference evidence="2 3" key="1">
    <citation type="journal article" date="2003" name="Virology">
        <title>Genome sequence and organization of a nucleopolyhedrovirus isolated from the smaller tea tortrix, Adoxophyes honmai.</title>
        <authorList>
            <person name="Nakai M."/>
            <person name="Goto C."/>
            <person name="Kang W."/>
            <person name="Shikata M."/>
            <person name="Luque T."/>
            <person name="Kunimi Y."/>
        </authorList>
    </citation>
    <scope>NUCLEOTIDE SEQUENCE [LARGE SCALE GENOMIC DNA]</scope>
    <source>
        <strain evidence="2 3">ADN001</strain>
    </source>
</reference>
<keyword evidence="1" id="KW-1133">Transmembrane helix</keyword>
<organism evidence="2 3">
    <name type="scientific">Adoxophyes honmai nucleopolyhedrovirus</name>
    <dbReference type="NCBI Taxonomy" id="224399"/>
    <lineage>
        <taxon>Viruses</taxon>
        <taxon>Viruses incertae sedis</taxon>
        <taxon>Naldaviricetes</taxon>
        <taxon>Lefavirales</taxon>
        <taxon>Baculoviridae</taxon>
        <taxon>Alphabaculovirus</taxon>
        <taxon>Alphabaculovirus adhonmai</taxon>
    </lineage>
</organism>
<evidence type="ECO:0000313" key="2">
    <source>
        <dbReference type="EMBL" id="BAC67344.1"/>
    </source>
</evidence>